<dbReference type="Proteomes" id="UP000324222">
    <property type="component" value="Unassembled WGS sequence"/>
</dbReference>
<reference evidence="1 2" key="1">
    <citation type="submission" date="2019-05" db="EMBL/GenBank/DDBJ databases">
        <title>Another draft genome of Portunus trituberculatus and its Hox gene families provides insights of decapod evolution.</title>
        <authorList>
            <person name="Jeong J.-H."/>
            <person name="Song I."/>
            <person name="Kim S."/>
            <person name="Choi T."/>
            <person name="Kim D."/>
            <person name="Ryu S."/>
            <person name="Kim W."/>
        </authorList>
    </citation>
    <scope>NUCLEOTIDE SEQUENCE [LARGE SCALE GENOMIC DNA]</scope>
    <source>
        <tissue evidence="1">Muscle</tissue>
    </source>
</reference>
<gene>
    <name evidence="1" type="ORF">E2C01_023316</name>
</gene>
<keyword evidence="2" id="KW-1185">Reference proteome</keyword>
<protein>
    <submittedName>
        <fullName evidence="1">Uncharacterized protein</fullName>
    </submittedName>
</protein>
<accession>A0A5B7EAU1</accession>
<evidence type="ECO:0000313" key="2">
    <source>
        <dbReference type="Proteomes" id="UP000324222"/>
    </source>
</evidence>
<dbReference type="AlphaFoldDB" id="A0A5B7EAU1"/>
<organism evidence="1 2">
    <name type="scientific">Portunus trituberculatus</name>
    <name type="common">Swimming crab</name>
    <name type="synonym">Neptunus trituberculatus</name>
    <dbReference type="NCBI Taxonomy" id="210409"/>
    <lineage>
        <taxon>Eukaryota</taxon>
        <taxon>Metazoa</taxon>
        <taxon>Ecdysozoa</taxon>
        <taxon>Arthropoda</taxon>
        <taxon>Crustacea</taxon>
        <taxon>Multicrustacea</taxon>
        <taxon>Malacostraca</taxon>
        <taxon>Eumalacostraca</taxon>
        <taxon>Eucarida</taxon>
        <taxon>Decapoda</taxon>
        <taxon>Pleocyemata</taxon>
        <taxon>Brachyura</taxon>
        <taxon>Eubrachyura</taxon>
        <taxon>Portunoidea</taxon>
        <taxon>Portunidae</taxon>
        <taxon>Portuninae</taxon>
        <taxon>Portunus</taxon>
    </lineage>
</organism>
<comment type="caution">
    <text evidence="1">The sequence shown here is derived from an EMBL/GenBank/DDBJ whole genome shotgun (WGS) entry which is preliminary data.</text>
</comment>
<name>A0A5B7EAU1_PORTR</name>
<sequence length="68" mass="7834">MGEAAIPATSFLEVLGALTRIRAAVFCSFDQARDLQRVESVTIRHYSSFCYQLFKHRRKGVMVRRSVR</sequence>
<evidence type="ECO:0000313" key="1">
    <source>
        <dbReference type="EMBL" id="MPC30063.1"/>
    </source>
</evidence>
<dbReference type="EMBL" id="VSRR010002186">
    <property type="protein sequence ID" value="MPC30063.1"/>
    <property type="molecule type" value="Genomic_DNA"/>
</dbReference>
<proteinExistence type="predicted"/>